<protein>
    <recommendedName>
        <fullName evidence="5">acetyl-CoA C-acetyltransferase</fullName>
        <ecNumber evidence="5">2.3.1.9</ecNumber>
    </recommendedName>
</protein>
<comment type="similarity">
    <text evidence="3 12">Belongs to the thiolase-like superfamily. Thiolase family.</text>
</comment>
<evidence type="ECO:0000256" key="3">
    <source>
        <dbReference type="ARBA" id="ARBA00010982"/>
    </source>
</evidence>
<dbReference type="FunFam" id="3.40.47.10:FF:000007">
    <property type="entry name" value="acetyl-CoA acetyltransferase, mitochondrial"/>
    <property type="match status" value="1"/>
</dbReference>
<dbReference type="GO" id="GO:0006635">
    <property type="term" value="P:fatty acid beta-oxidation"/>
    <property type="evidence" value="ECO:0007669"/>
    <property type="project" value="TreeGrafter"/>
</dbReference>
<evidence type="ECO:0000256" key="7">
    <source>
        <dbReference type="ARBA" id="ARBA00022723"/>
    </source>
</evidence>
<evidence type="ECO:0000256" key="1">
    <source>
        <dbReference type="ARBA" id="ARBA00004173"/>
    </source>
</evidence>
<dbReference type="GO" id="GO:0005739">
    <property type="term" value="C:mitochondrion"/>
    <property type="evidence" value="ECO:0007669"/>
    <property type="project" value="UniProtKB-SubCell"/>
</dbReference>
<sequence length="399" mass="42053">MAESKLPKVSLNEVVVVSAVRTPLGSFRGKLSSLSASELGAIAIKAAVERAGIPMEAIKEVYMGNTCSAGIGQSPARQACIFAGLPETTICTTVNKVCSSGMKAVMCAAQGLQTGAEDIILAGGMESLSNVPFYLKRGEIPYGGMQLVDGVLRDGFMDYYNNFHMGDCAENIARKLDISREDQDNHAITSYKRAAAAYADGVFDVELVPVLVPQKKGEPILVTEDEEYKKVDYEKLIKLPPAFQDKNGSVTAGNSSPLGDGAAALVLMTAEAARKLNVKPIARILDFVDAERAPIDFTIAPAISIPKLLDKAGVQKEDIALWEINEAFSAVAVANQKLLGLDPAKINVHGGSVSLSNPIGMTGARIIVHLIHALKKGQKGVASVCNGGGGASSILIEKL</sequence>
<keyword evidence="8" id="KW-0809">Transit peptide</keyword>
<comment type="pathway">
    <text evidence="2">Lipid metabolism.</text>
</comment>
<dbReference type="Gene3D" id="3.40.47.10">
    <property type="match status" value="1"/>
</dbReference>
<gene>
    <name evidence="15" type="ORF">APLA_LOCUS2997</name>
</gene>
<evidence type="ECO:0000256" key="9">
    <source>
        <dbReference type="ARBA" id="ARBA00022958"/>
    </source>
</evidence>
<dbReference type="InterPro" id="IPR002155">
    <property type="entry name" value="Thiolase"/>
</dbReference>
<evidence type="ECO:0000256" key="6">
    <source>
        <dbReference type="ARBA" id="ARBA00022679"/>
    </source>
</evidence>
<dbReference type="InterPro" id="IPR020616">
    <property type="entry name" value="Thiolase_N"/>
</dbReference>
<dbReference type="PROSITE" id="PS00099">
    <property type="entry name" value="THIOLASE_3"/>
    <property type="match status" value="1"/>
</dbReference>
<evidence type="ECO:0000256" key="8">
    <source>
        <dbReference type="ARBA" id="ARBA00022946"/>
    </source>
</evidence>
<dbReference type="NCBIfam" id="TIGR01930">
    <property type="entry name" value="AcCoA-C-Actrans"/>
    <property type="match status" value="1"/>
</dbReference>
<dbReference type="EC" id="2.3.1.9" evidence="5"/>
<dbReference type="PIRSF" id="PIRSF000429">
    <property type="entry name" value="Ac-CoA_Ac_transf"/>
    <property type="match status" value="1"/>
</dbReference>
<name>A0A8S0Z273_ARCPL</name>
<keyword evidence="6 12" id="KW-0808">Transferase</keyword>
<evidence type="ECO:0000259" key="14">
    <source>
        <dbReference type="Pfam" id="PF02803"/>
    </source>
</evidence>
<reference evidence="15 16" key="1">
    <citation type="submission" date="2020-04" db="EMBL/GenBank/DDBJ databases">
        <authorList>
            <person name="Wallbank WR R."/>
            <person name="Pardo Diaz C."/>
            <person name="Kozak K."/>
            <person name="Martin S."/>
            <person name="Jiggins C."/>
            <person name="Moest M."/>
            <person name="Warren A I."/>
            <person name="Byers J.R.P. K."/>
            <person name="Montejo-Kovacevich G."/>
            <person name="Yen C E."/>
        </authorList>
    </citation>
    <scope>NUCLEOTIDE SEQUENCE [LARGE SCALE GENOMIC DNA]</scope>
</reference>
<dbReference type="PROSITE" id="PS00098">
    <property type="entry name" value="THIOLASE_1"/>
    <property type="match status" value="1"/>
</dbReference>
<keyword evidence="7" id="KW-0479">Metal-binding</keyword>
<dbReference type="Pfam" id="PF02803">
    <property type="entry name" value="Thiolase_C"/>
    <property type="match status" value="1"/>
</dbReference>
<dbReference type="InterPro" id="IPR016039">
    <property type="entry name" value="Thiolase-like"/>
</dbReference>
<dbReference type="Pfam" id="PF00108">
    <property type="entry name" value="Thiolase_N"/>
    <property type="match status" value="1"/>
</dbReference>
<dbReference type="Proteomes" id="UP000494106">
    <property type="component" value="Unassembled WGS sequence"/>
</dbReference>
<evidence type="ECO:0000256" key="10">
    <source>
        <dbReference type="ARBA" id="ARBA00023128"/>
    </source>
</evidence>
<dbReference type="CDD" id="cd00751">
    <property type="entry name" value="thiolase"/>
    <property type="match status" value="1"/>
</dbReference>
<feature type="domain" description="Thiolase N-terminal" evidence="13">
    <location>
        <begin position="14"/>
        <end position="270"/>
    </location>
</feature>
<dbReference type="SUPFAM" id="SSF53901">
    <property type="entry name" value="Thiolase-like"/>
    <property type="match status" value="2"/>
</dbReference>
<dbReference type="GO" id="GO:0046872">
    <property type="term" value="F:metal ion binding"/>
    <property type="evidence" value="ECO:0007669"/>
    <property type="project" value="UniProtKB-KW"/>
</dbReference>
<dbReference type="AlphaFoldDB" id="A0A8S0Z273"/>
<accession>A0A8S0Z273</accession>
<evidence type="ECO:0000313" key="15">
    <source>
        <dbReference type="EMBL" id="CAB3226673.1"/>
    </source>
</evidence>
<evidence type="ECO:0000256" key="12">
    <source>
        <dbReference type="RuleBase" id="RU003557"/>
    </source>
</evidence>
<evidence type="ECO:0000256" key="2">
    <source>
        <dbReference type="ARBA" id="ARBA00005189"/>
    </source>
</evidence>
<keyword evidence="10" id="KW-0496">Mitochondrion</keyword>
<dbReference type="GO" id="GO:0003985">
    <property type="term" value="F:acetyl-CoA C-acetyltransferase activity"/>
    <property type="evidence" value="ECO:0007669"/>
    <property type="project" value="UniProtKB-EC"/>
</dbReference>
<feature type="domain" description="Thiolase C-terminal" evidence="14">
    <location>
        <begin position="279"/>
        <end position="398"/>
    </location>
</feature>
<evidence type="ECO:0000256" key="4">
    <source>
        <dbReference type="ARBA" id="ARBA00011881"/>
    </source>
</evidence>
<organism evidence="15 16">
    <name type="scientific">Arctia plantaginis</name>
    <name type="common">Wood tiger moth</name>
    <name type="synonym">Phalaena plantaginis</name>
    <dbReference type="NCBI Taxonomy" id="874455"/>
    <lineage>
        <taxon>Eukaryota</taxon>
        <taxon>Metazoa</taxon>
        <taxon>Ecdysozoa</taxon>
        <taxon>Arthropoda</taxon>
        <taxon>Hexapoda</taxon>
        <taxon>Insecta</taxon>
        <taxon>Pterygota</taxon>
        <taxon>Neoptera</taxon>
        <taxon>Endopterygota</taxon>
        <taxon>Lepidoptera</taxon>
        <taxon>Glossata</taxon>
        <taxon>Ditrysia</taxon>
        <taxon>Noctuoidea</taxon>
        <taxon>Erebidae</taxon>
        <taxon>Arctiinae</taxon>
        <taxon>Arctia</taxon>
    </lineage>
</organism>
<keyword evidence="16" id="KW-1185">Reference proteome</keyword>
<keyword evidence="11 12" id="KW-0012">Acyltransferase</keyword>
<dbReference type="PANTHER" id="PTHR18919">
    <property type="entry name" value="ACETYL-COA C-ACYLTRANSFERASE"/>
    <property type="match status" value="1"/>
</dbReference>
<comment type="subunit">
    <text evidence="4">Homotetramer.</text>
</comment>
<keyword evidence="9" id="KW-0630">Potassium</keyword>
<dbReference type="OrthoDB" id="5404651at2759"/>
<proteinExistence type="inferred from homology"/>
<dbReference type="EMBL" id="CADEBC010000232">
    <property type="protein sequence ID" value="CAB3226673.1"/>
    <property type="molecule type" value="Genomic_DNA"/>
</dbReference>
<dbReference type="PANTHER" id="PTHR18919:SF156">
    <property type="entry name" value="ACETYL-COA ACETYLTRANSFERASE, MITOCHONDRIAL"/>
    <property type="match status" value="1"/>
</dbReference>
<dbReference type="InterPro" id="IPR020617">
    <property type="entry name" value="Thiolase_C"/>
</dbReference>
<evidence type="ECO:0000259" key="13">
    <source>
        <dbReference type="Pfam" id="PF00108"/>
    </source>
</evidence>
<dbReference type="InterPro" id="IPR020615">
    <property type="entry name" value="Thiolase_acyl_enz_int_AS"/>
</dbReference>
<evidence type="ECO:0000313" key="16">
    <source>
        <dbReference type="Proteomes" id="UP000494106"/>
    </source>
</evidence>
<evidence type="ECO:0000256" key="5">
    <source>
        <dbReference type="ARBA" id="ARBA00012705"/>
    </source>
</evidence>
<comment type="caution">
    <text evidence="15">The sequence shown here is derived from an EMBL/GenBank/DDBJ whole genome shotgun (WGS) entry which is preliminary data.</text>
</comment>
<dbReference type="InterPro" id="IPR020610">
    <property type="entry name" value="Thiolase_AS"/>
</dbReference>
<comment type="subcellular location">
    <subcellularLocation>
        <location evidence="1">Mitochondrion</location>
    </subcellularLocation>
</comment>
<evidence type="ECO:0000256" key="11">
    <source>
        <dbReference type="ARBA" id="ARBA00023315"/>
    </source>
</evidence>